<sequence length="300" mass="31087">MRINTLFLDSSQRLEKRKGGGGHGSSGKSSGSKSSGSSSGSKGSSSKGSSSGSSSSRPLGPSVPIKSSGRTSNVQSYANGVPVASPIPAGQIFAGRLIGGGTRTNIFGTRRYGSGYPGIASTGVTGRGFPFGFWPVTFGAGAVNLHNQEYGNPNNSSRPGGPLFVAPFQPINGSETYRVLSDNATVQSLITIIAANCSLTTTTITAVPFNDSSQASNQPKPEQVIEYYRSSSIALTLDGYNNSAVFSSNDSMPDTPLPSNLNTTFLDCINQTIGAGAPLFDGAQSVYGQPYSVKYKEKIH</sequence>
<organism evidence="2 3">
    <name type="scientific">Clathrus columnatus</name>
    <dbReference type="NCBI Taxonomy" id="1419009"/>
    <lineage>
        <taxon>Eukaryota</taxon>
        <taxon>Fungi</taxon>
        <taxon>Dikarya</taxon>
        <taxon>Basidiomycota</taxon>
        <taxon>Agaricomycotina</taxon>
        <taxon>Agaricomycetes</taxon>
        <taxon>Phallomycetidae</taxon>
        <taxon>Phallales</taxon>
        <taxon>Clathraceae</taxon>
        <taxon>Clathrus</taxon>
    </lineage>
</organism>
<feature type="compositionally biased region" description="Low complexity" evidence="1">
    <location>
        <begin position="26"/>
        <end position="56"/>
    </location>
</feature>
<evidence type="ECO:0000256" key="1">
    <source>
        <dbReference type="SAM" id="MobiDB-lite"/>
    </source>
</evidence>
<gene>
    <name evidence="2" type="ORF">Clacol_002267</name>
</gene>
<dbReference type="Proteomes" id="UP001050691">
    <property type="component" value="Unassembled WGS sequence"/>
</dbReference>
<evidence type="ECO:0000313" key="3">
    <source>
        <dbReference type="Proteomes" id="UP001050691"/>
    </source>
</evidence>
<dbReference type="EMBL" id="BPWL01000003">
    <property type="protein sequence ID" value="GJJ08060.1"/>
    <property type="molecule type" value="Genomic_DNA"/>
</dbReference>
<dbReference type="AlphaFoldDB" id="A0AAV5A4X6"/>
<reference evidence="2" key="1">
    <citation type="submission" date="2021-10" db="EMBL/GenBank/DDBJ databases">
        <title>De novo Genome Assembly of Clathrus columnatus (Basidiomycota, Fungi) Using Illumina and Nanopore Sequence Data.</title>
        <authorList>
            <person name="Ogiso-Tanaka E."/>
            <person name="Itagaki H."/>
            <person name="Hosoya T."/>
            <person name="Hosaka K."/>
        </authorList>
    </citation>
    <scope>NUCLEOTIDE SEQUENCE</scope>
    <source>
        <strain evidence="2">MO-923</strain>
    </source>
</reference>
<protein>
    <submittedName>
        <fullName evidence="2">Uncharacterized protein</fullName>
    </submittedName>
</protein>
<comment type="caution">
    <text evidence="2">The sequence shown here is derived from an EMBL/GenBank/DDBJ whole genome shotgun (WGS) entry which is preliminary data.</text>
</comment>
<proteinExistence type="predicted"/>
<feature type="region of interest" description="Disordered" evidence="1">
    <location>
        <begin position="1"/>
        <end position="74"/>
    </location>
</feature>
<evidence type="ECO:0000313" key="2">
    <source>
        <dbReference type="EMBL" id="GJJ08060.1"/>
    </source>
</evidence>
<accession>A0AAV5A4X6</accession>
<keyword evidence="3" id="KW-1185">Reference proteome</keyword>
<name>A0AAV5A4X6_9AGAM</name>